<dbReference type="Proteomes" id="UP000249016">
    <property type="component" value="Unassembled WGS sequence"/>
</dbReference>
<dbReference type="RefSeq" id="WP_111347599.1">
    <property type="nucleotide sequence ID" value="NZ_QLII01000001.1"/>
</dbReference>
<protein>
    <recommendedName>
        <fullName evidence="4">Nuclear transport factor 2 family protein</fullName>
    </recommendedName>
</protein>
<keyword evidence="3" id="KW-1185">Reference proteome</keyword>
<keyword evidence="1" id="KW-0732">Signal</keyword>
<name>A0A327NP94_9BACT</name>
<feature type="chain" id="PRO_5016278473" description="Nuclear transport factor 2 family protein" evidence="1">
    <location>
        <begin position="19"/>
        <end position="156"/>
    </location>
</feature>
<evidence type="ECO:0000256" key="1">
    <source>
        <dbReference type="SAM" id="SignalP"/>
    </source>
</evidence>
<dbReference type="AlphaFoldDB" id="A0A327NP94"/>
<dbReference type="Gene3D" id="3.10.450.50">
    <property type="match status" value="1"/>
</dbReference>
<reference evidence="2 3" key="1">
    <citation type="submission" date="2018-06" db="EMBL/GenBank/DDBJ databases">
        <title>Spirosoma sp. HMF3257 Genome sequencing and assembly.</title>
        <authorList>
            <person name="Kang H."/>
            <person name="Cha I."/>
            <person name="Kim H."/>
            <person name="Kang J."/>
            <person name="Joh K."/>
        </authorList>
    </citation>
    <scope>NUCLEOTIDE SEQUENCE [LARGE SCALE GENOMIC DNA]</scope>
    <source>
        <strain evidence="2 3">HMF3257</strain>
    </source>
</reference>
<sequence>MKLVLLLVCLFLTVSAFAQSSEDEAAVRTTIKLMFDGMRKGDSTQIKNSVLPGATLQSIAKNKEGQVSVRNEDMSKFAASVTKYPAFTLDERLSGMEIKIDAELATAWTPYVFYLKDVKSHCGVNAFTLVKVNGNWKIQNIIDTRRKENCPDLPKP</sequence>
<gene>
    <name evidence="2" type="ORF">HMF3257_29005</name>
</gene>
<dbReference type="EMBL" id="QLII01000001">
    <property type="protein sequence ID" value="RAI77221.1"/>
    <property type="molecule type" value="Genomic_DNA"/>
</dbReference>
<proteinExistence type="predicted"/>
<comment type="caution">
    <text evidence="2">The sequence shown here is derived from an EMBL/GenBank/DDBJ whole genome shotgun (WGS) entry which is preliminary data.</text>
</comment>
<accession>A0A327NP94</accession>
<feature type="signal peptide" evidence="1">
    <location>
        <begin position="1"/>
        <end position="18"/>
    </location>
</feature>
<evidence type="ECO:0000313" key="3">
    <source>
        <dbReference type="Proteomes" id="UP000249016"/>
    </source>
</evidence>
<evidence type="ECO:0008006" key="4">
    <source>
        <dbReference type="Google" id="ProtNLM"/>
    </source>
</evidence>
<organism evidence="2 3">
    <name type="scientific">Spirosoma telluris</name>
    <dbReference type="NCBI Taxonomy" id="2183553"/>
    <lineage>
        <taxon>Bacteria</taxon>
        <taxon>Pseudomonadati</taxon>
        <taxon>Bacteroidota</taxon>
        <taxon>Cytophagia</taxon>
        <taxon>Cytophagales</taxon>
        <taxon>Cytophagaceae</taxon>
        <taxon>Spirosoma</taxon>
    </lineage>
</organism>
<evidence type="ECO:0000313" key="2">
    <source>
        <dbReference type="EMBL" id="RAI77221.1"/>
    </source>
</evidence>
<dbReference type="OrthoDB" id="117186at2"/>
<dbReference type="InterPro" id="IPR032710">
    <property type="entry name" value="NTF2-like_dom_sf"/>
</dbReference>
<dbReference type="SUPFAM" id="SSF54427">
    <property type="entry name" value="NTF2-like"/>
    <property type="match status" value="1"/>
</dbReference>